<keyword evidence="3" id="KW-1185">Reference proteome</keyword>
<reference evidence="2 3" key="1">
    <citation type="submission" date="2014-02" db="EMBL/GenBank/DDBJ databases">
        <title>The genome sequence of Colletotrichum fioriniae PJ7.</title>
        <authorList>
            <person name="Baroncelli R."/>
            <person name="Thon M.R."/>
        </authorList>
    </citation>
    <scope>NUCLEOTIDE SEQUENCE [LARGE SCALE GENOMIC DNA]</scope>
    <source>
        <strain evidence="2 3">PJ7</strain>
    </source>
</reference>
<dbReference type="OrthoDB" id="4810398at2759"/>
<gene>
    <name evidence="2" type="ORF">CFIO01_04825</name>
</gene>
<evidence type="ECO:0000256" key="1">
    <source>
        <dbReference type="SAM" id="MobiDB-lite"/>
    </source>
</evidence>
<dbReference type="eggNOG" id="ENOG502T398">
    <property type="taxonomic scope" value="Eukaryota"/>
</dbReference>
<feature type="region of interest" description="Disordered" evidence="1">
    <location>
        <begin position="674"/>
        <end position="736"/>
    </location>
</feature>
<dbReference type="HOGENOM" id="CLU_022325_0_0_1"/>
<dbReference type="Gene3D" id="3.90.640.10">
    <property type="entry name" value="Actin, Chain A, domain 4"/>
    <property type="match status" value="1"/>
</dbReference>
<evidence type="ECO:0000313" key="3">
    <source>
        <dbReference type="Proteomes" id="UP000020467"/>
    </source>
</evidence>
<sequence>MESPEIHPAILGWDWGSTAIRVSLLIFQGSERIIQEVFNTESHPGHDERYQKGAFNSALYLDGKGNVYPGERMDDNRIPTPSKELFSRSSPANNSFKAINKSLNGAKSSSSRELICKGMDAIASAVLQQVQSHCQGGYLHGRMLSGVKIRRIGLSYPAFWRQEERTFYEHIMRRVMPEFPDIFANDTDVDFHVESLASAHNLFWNQRRHNKFLQISDKPTLLVFLDFGGYTLNGCMFTVVQGTKDLFSYYRVGDTFCTSGGTQLWERAFGDFAARYFEMQQGFKLPSRERMQLLQSFHLQIKKFNSDKINDMSLHVTDPENATRSRTVYLTEVQAGQCFWEGMKRPIELAKEKVAEAATLSDRVRVVVSGGSGKSSIVQAHVHDACRKANIDAPYFFYEKAGDKDSWNISKGAAIATATTMTGLEFMERGAAFGIQVGYIKNKDGSTGRGNESAVKNRTTFWQEKVKVTVDATQSYPFTTWCSGQKCLKIICDPFLQVSERKEELTASLSYDILELPPPKRGYWRFTQSIVYDGDTMIFLLCRDYLGTNKNARTAIRSETHFSCPMCFENSSNCFLLDTDVDDGGRGLRLNEEGKLTSCTEDSVKEQLRSLQRSTRKDNLPRKRQRQVSEPSQRAKKRQPGWKPTGHLLPFQPPSAAGCESPLGENAIISGAGLSGAGNTHDSSSDVDYEPVSHPVTSPVRLMETRSSSLRKRSEYTQSSFELGTGYPLAPSEGDSDTVDLDSYYYGLADSL</sequence>
<dbReference type="AlphaFoldDB" id="A0A010QNT6"/>
<dbReference type="EMBL" id="JARH01000353">
    <property type="protein sequence ID" value="EXF81777.1"/>
    <property type="molecule type" value="Genomic_DNA"/>
</dbReference>
<proteinExistence type="predicted"/>
<name>A0A010QNT6_9PEZI</name>
<comment type="caution">
    <text evidence="2">The sequence shown here is derived from an EMBL/GenBank/DDBJ whole genome shotgun (WGS) entry which is preliminary data.</text>
</comment>
<protein>
    <submittedName>
        <fullName evidence="2">Uncharacterized protein</fullName>
    </submittedName>
</protein>
<dbReference type="KEGG" id="cfj:CFIO01_04825"/>
<feature type="region of interest" description="Disordered" evidence="1">
    <location>
        <begin position="601"/>
        <end position="650"/>
    </location>
</feature>
<evidence type="ECO:0000313" key="2">
    <source>
        <dbReference type="EMBL" id="EXF81777.1"/>
    </source>
</evidence>
<dbReference type="Gene3D" id="3.30.420.40">
    <property type="match status" value="2"/>
</dbReference>
<organism evidence="2 3">
    <name type="scientific">Colletotrichum fioriniae PJ7</name>
    <dbReference type="NCBI Taxonomy" id="1445577"/>
    <lineage>
        <taxon>Eukaryota</taxon>
        <taxon>Fungi</taxon>
        <taxon>Dikarya</taxon>
        <taxon>Ascomycota</taxon>
        <taxon>Pezizomycotina</taxon>
        <taxon>Sordariomycetes</taxon>
        <taxon>Hypocreomycetidae</taxon>
        <taxon>Glomerellales</taxon>
        <taxon>Glomerellaceae</taxon>
        <taxon>Colletotrichum</taxon>
        <taxon>Colletotrichum acutatum species complex</taxon>
    </lineage>
</organism>
<accession>A0A010QNT6</accession>
<dbReference type="Proteomes" id="UP000020467">
    <property type="component" value="Unassembled WGS sequence"/>
</dbReference>